<feature type="transmembrane region" description="Helical" evidence="5">
    <location>
        <begin position="201"/>
        <end position="219"/>
    </location>
</feature>
<keyword evidence="3 5" id="KW-1133">Transmembrane helix</keyword>
<reference evidence="6 7" key="1">
    <citation type="submission" date="2018-05" db="EMBL/GenBank/DDBJ databases">
        <title>Nocardioides silvaticus genome.</title>
        <authorList>
            <person name="Li C."/>
            <person name="Wang G."/>
        </authorList>
    </citation>
    <scope>NUCLEOTIDE SEQUENCE [LARGE SCALE GENOMIC DNA]</scope>
    <source>
        <strain evidence="6 7">CCTCC AB 2018079</strain>
    </source>
</reference>
<evidence type="ECO:0000313" key="6">
    <source>
        <dbReference type="EMBL" id="PWN04735.1"/>
    </source>
</evidence>
<sequence>MDSALTTVALPVALAIIMFGLGLSLTVGDFRRIGQSPRAVVIALAAQVLVLPAVCFGLVTLVDLDPLLAVGMMLLAASPGGTTANLFSHLFRGDVALNITLTAVNSVLAVVTLPVVVNLALAHFDPADADDVGLQLGKTLQVFAIVLVPVAIGMVVRRSSPAFADRADKPVRIASAVVLALVIAGALLAERENLADYLADIGVVAVVFCAISLTLGYVLPRVLGVEPQQALASAFEVGIHNSTLAIAVAISVLDSEALAVPAAVYGVLMFPLALAAGFLLRRLHHEPGHRVPART</sequence>
<keyword evidence="7" id="KW-1185">Reference proteome</keyword>
<evidence type="ECO:0000256" key="2">
    <source>
        <dbReference type="ARBA" id="ARBA00022692"/>
    </source>
</evidence>
<feature type="transmembrane region" description="Helical" evidence="5">
    <location>
        <begin position="171"/>
        <end position="189"/>
    </location>
</feature>
<feature type="transmembrane region" description="Helical" evidence="5">
    <location>
        <begin position="231"/>
        <end position="252"/>
    </location>
</feature>
<dbReference type="PANTHER" id="PTHR10361:SF24">
    <property type="entry name" value="P3 PROTEIN"/>
    <property type="match status" value="1"/>
</dbReference>
<organism evidence="6 7">
    <name type="scientific">Nocardioides silvaticus</name>
    <dbReference type="NCBI Taxonomy" id="2201891"/>
    <lineage>
        <taxon>Bacteria</taxon>
        <taxon>Bacillati</taxon>
        <taxon>Actinomycetota</taxon>
        <taxon>Actinomycetes</taxon>
        <taxon>Propionibacteriales</taxon>
        <taxon>Nocardioidaceae</taxon>
        <taxon>Nocardioides</taxon>
    </lineage>
</organism>
<gene>
    <name evidence="6" type="ORF">DJ010_03730</name>
</gene>
<evidence type="ECO:0000256" key="4">
    <source>
        <dbReference type="ARBA" id="ARBA00023136"/>
    </source>
</evidence>
<dbReference type="GO" id="GO:0016020">
    <property type="term" value="C:membrane"/>
    <property type="evidence" value="ECO:0007669"/>
    <property type="project" value="UniProtKB-SubCell"/>
</dbReference>
<dbReference type="PANTHER" id="PTHR10361">
    <property type="entry name" value="SODIUM-BILE ACID COTRANSPORTER"/>
    <property type="match status" value="1"/>
</dbReference>
<feature type="transmembrane region" description="Helical" evidence="5">
    <location>
        <begin position="39"/>
        <end position="61"/>
    </location>
</feature>
<keyword evidence="4 5" id="KW-0472">Membrane</keyword>
<comment type="caution">
    <text evidence="6">The sequence shown here is derived from an EMBL/GenBank/DDBJ whole genome shotgun (WGS) entry which is preliminary data.</text>
</comment>
<feature type="transmembrane region" description="Helical" evidence="5">
    <location>
        <begin position="6"/>
        <end position="27"/>
    </location>
</feature>
<feature type="transmembrane region" description="Helical" evidence="5">
    <location>
        <begin position="99"/>
        <end position="120"/>
    </location>
</feature>
<comment type="subcellular location">
    <subcellularLocation>
        <location evidence="1">Membrane</location>
        <topology evidence="1">Multi-pass membrane protein</topology>
    </subcellularLocation>
</comment>
<dbReference type="EMBL" id="QGDD01000001">
    <property type="protein sequence ID" value="PWN04735.1"/>
    <property type="molecule type" value="Genomic_DNA"/>
</dbReference>
<feature type="transmembrane region" description="Helical" evidence="5">
    <location>
        <begin position="67"/>
        <end position="87"/>
    </location>
</feature>
<keyword evidence="2 5" id="KW-0812">Transmembrane</keyword>
<evidence type="ECO:0000256" key="1">
    <source>
        <dbReference type="ARBA" id="ARBA00004141"/>
    </source>
</evidence>
<dbReference type="OrthoDB" id="9806785at2"/>
<feature type="transmembrane region" description="Helical" evidence="5">
    <location>
        <begin position="140"/>
        <end position="159"/>
    </location>
</feature>
<dbReference type="InterPro" id="IPR038770">
    <property type="entry name" value="Na+/solute_symporter_sf"/>
</dbReference>
<proteinExistence type="predicted"/>
<dbReference type="Gene3D" id="1.20.1530.20">
    <property type="match status" value="1"/>
</dbReference>
<dbReference type="RefSeq" id="WP_109692239.1">
    <property type="nucleotide sequence ID" value="NZ_QGDD01000001.1"/>
</dbReference>
<name>A0A316TNX9_9ACTN</name>
<evidence type="ECO:0000256" key="5">
    <source>
        <dbReference type="SAM" id="Phobius"/>
    </source>
</evidence>
<dbReference type="InterPro" id="IPR002657">
    <property type="entry name" value="BilAc:Na_symport/Acr3"/>
</dbReference>
<accession>A0A316TNX9</accession>
<dbReference type="Pfam" id="PF01758">
    <property type="entry name" value="SBF"/>
    <property type="match status" value="1"/>
</dbReference>
<evidence type="ECO:0000256" key="3">
    <source>
        <dbReference type="ARBA" id="ARBA00022989"/>
    </source>
</evidence>
<protein>
    <submittedName>
        <fullName evidence="6">Bile acid:sodium symporter</fullName>
    </submittedName>
</protein>
<dbReference type="InterPro" id="IPR004710">
    <property type="entry name" value="Bilac:Na_transpt"/>
</dbReference>
<feature type="transmembrane region" description="Helical" evidence="5">
    <location>
        <begin position="258"/>
        <end position="280"/>
    </location>
</feature>
<evidence type="ECO:0000313" key="7">
    <source>
        <dbReference type="Proteomes" id="UP000245507"/>
    </source>
</evidence>
<dbReference type="AlphaFoldDB" id="A0A316TNX9"/>
<dbReference type="Proteomes" id="UP000245507">
    <property type="component" value="Unassembled WGS sequence"/>
</dbReference>